<sequence>MAHKALTPLALLSFLLISVLLRTSYAGNIAVYWGQNTNEGSLADACNSGNYKYVIIGFLATFGNNQTPLLNLAGHCDPTSNQCTSLSADINTCQSQGIKVMLSLGGGAGGYYLASPDDARNVAQYLWDNFLGGQSSSRPLGDAVLDGIDFDIEGGTTQHWDELVKALSGFSQQRKVYLSAAPQCPFPDAWLKSAIETGLLDFVWVQFYNNSPCDGYVPPDVLVSDVLPAIKASSKYGGVMLWSRFYDKSYSTTIKPSV</sequence>
<keyword evidence="18" id="KW-1185">Reference proteome</keyword>
<keyword evidence="10" id="KW-0119">Carbohydrate metabolism</keyword>
<dbReference type="InterPro" id="IPR017853">
    <property type="entry name" value="GH"/>
</dbReference>
<keyword evidence="12" id="KW-0624">Polysaccharide degradation</keyword>
<evidence type="ECO:0000256" key="5">
    <source>
        <dbReference type="ARBA" id="ARBA00022525"/>
    </source>
</evidence>
<comment type="similarity">
    <text evidence="3">Belongs to the glycosyl hydrolase 18 family. Chitinase class II subfamily.</text>
</comment>
<keyword evidence="9" id="KW-1015">Disulfide bond</keyword>
<keyword evidence="11 14" id="KW-0326">Glycosidase</keyword>
<organism evidence="17 18">
    <name type="scientific">Cajanus cajan</name>
    <name type="common">Pigeon pea</name>
    <name type="synonym">Cajanus indicus</name>
    <dbReference type="NCBI Taxonomy" id="3821"/>
    <lineage>
        <taxon>Eukaryota</taxon>
        <taxon>Viridiplantae</taxon>
        <taxon>Streptophyta</taxon>
        <taxon>Embryophyta</taxon>
        <taxon>Tracheophyta</taxon>
        <taxon>Spermatophyta</taxon>
        <taxon>Magnoliopsida</taxon>
        <taxon>eudicotyledons</taxon>
        <taxon>Gunneridae</taxon>
        <taxon>Pentapetalae</taxon>
        <taxon>rosids</taxon>
        <taxon>fabids</taxon>
        <taxon>Fabales</taxon>
        <taxon>Fabaceae</taxon>
        <taxon>Papilionoideae</taxon>
        <taxon>50 kb inversion clade</taxon>
        <taxon>NPAAA clade</taxon>
        <taxon>indigoferoid/millettioid clade</taxon>
        <taxon>Phaseoleae</taxon>
        <taxon>Cajanus</taxon>
    </lineage>
</organism>
<evidence type="ECO:0000256" key="15">
    <source>
        <dbReference type="SAM" id="SignalP"/>
    </source>
</evidence>
<dbReference type="SUPFAM" id="SSF51445">
    <property type="entry name" value="(Trans)glycosidases"/>
    <property type="match status" value="1"/>
</dbReference>
<keyword evidence="7 14" id="KW-0378">Hydrolase</keyword>
<name>A0A151UD21_CAJCA</name>
<dbReference type="GO" id="GO:0000272">
    <property type="term" value="P:polysaccharide catabolic process"/>
    <property type="evidence" value="ECO:0007669"/>
    <property type="project" value="UniProtKB-KW"/>
</dbReference>
<evidence type="ECO:0000313" key="18">
    <source>
        <dbReference type="Proteomes" id="UP000075243"/>
    </source>
</evidence>
<feature type="chain" id="PRO_5007589641" description="Acidic endochitinase" evidence="15">
    <location>
        <begin position="27"/>
        <end position="258"/>
    </location>
</feature>
<evidence type="ECO:0000256" key="8">
    <source>
        <dbReference type="ARBA" id="ARBA00023024"/>
    </source>
</evidence>
<reference evidence="17 18" key="1">
    <citation type="journal article" date="2012" name="Nat. Biotechnol.">
        <title>Draft genome sequence of pigeonpea (Cajanus cajan), an orphan legume crop of resource-poor farmers.</title>
        <authorList>
            <person name="Varshney R.K."/>
            <person name="Chen W."/>
            <person name="Li Y."/>
            <person name="Bharti A.K."/>
            <person name="Saxena R.K."/>
            <person name="Schlueter J.A."/>
            <person name="Donoghue M.T."/>
            <person name="Azam S."/>
            <person name="Fan G."/>
            <person name="Whaley A.M."/>
            <person name="Farmer A.D."/>
            <person name="Sheridan J."/>
            <person name="Iwata A."/>
            <person name="Tuteja R."/>
            <person name="Penmetsa R.V."/>
            <person name="Wu W."/>
            <person name="Upadhyaya H.D."/>
            <person name="Yang S.P."/>
            <person name="Shah T."/>
            <person name="Saxena K.B."/>
            <person name="Michael T."/>
            <person name="McCombie W.R."/>
            <person name="Yang B."/>
            <person name="Zhang G."/>
            <person name="Yang H."/>
            <person name="Wang J."/>
            <person name="Spillane C."/>
            <person name="Cook D.R."/>
            <person name="May G.D."/>
            <person name="Xu X."/>
            <person name="Jackson S.A."/>
        </authorList>
    </citation>
    <scope>NUCLEOTIDE SEQUENCE [LARGE SCALE GENOMIC DNA]</scope>
    <source>
        <strain evidence="18">cv. Asha</strain>
    </source>
</reference>
<dbReference type="Gene3D" id="3.20.20.80">
    <property type="entry name" value="Glycosidases"/>
    <property type="match status" value="2"/>
</dbReference>
<feature type="signal peptide" evidence="15">
    <location>
        <begin position="1"/>
        <end position="26"/>
    </location>
</feature>
<dbReference type="PROSITE" id="PS51910">
    <property type="entry name" value="GH18_2"/>
    <property type="match status" value="1"/>
</dbReference>
<dbReference type="PANTHER" id="PTHR45708:SF22">
    <property type="entry name" value="ACIDIC ENDOCHITINASE"/>
    <property type="match status" value="1"/>
</dbReference>
<comment type="subcellular location">
    <subcellularLocation>
        <location evidence="2">Secreted</location>
        <location evidence="2">Extracellular space</location>
    </subcellularLocation>
</comment>
<protein>
    <recommendedName>
        <fullName evidence="13">Acidic endochitinase</fullName>
        <ecNumber evidence="4">3.2.1.14</ecNumber>
    </recommendedName>
</protein>
<dbReference type="OMA" id="PQCQYTD"/>
<dbReference type="EMBL" id="CM003603">
    <property type="protein sequence ID" value="KYP77190.1"/>
    <property type="molecule type" value="Genomic_DNA"/>
</dbReference>
<dbReference type="EC" id="3.2.1.14" evidence="4"/>
<evidence type="ECO:0000313" key="17">
    <source>
        <dbReference type="EMBL" id="KYP77190.1"/>
    </source>
</evidence>
<dbReference type="Gramene" id="C.cajan_20842.t">
    <property type="protein sequence ID" value="C.cajan_20842.t"/>
    <property type="gene ID" value="C.cajan_20842"/>
</dbReference>
<gene>
    <name evidence="17" type="ORF">KK1_021465</name>
</gene>
<evidence type="ECO:0000256" key="1">
    <source>
        <dbReference type="ARBA" id="ARBA00000822"/>
    </source>
</evidence>
<evidence type="ECO:0000256" key="11">
    <source>
        <dbReference type="ARBA" id="ARBA00023295"/>
    </source>
</evidence>
<accession>A0A151UD21</accession>
<dbReference type="FunFam" id="3.20.20.80:FF:000015">
    <property type="entry name" value="Acidic endochitinase SE2"/>
    <property type="match status" value="1"/>
</dbReference>
<dbReference type="InterPro" id="IPR001579">
    <property type="entry name" value="Glyco_hydro_18_chit_AS"/>
</dbReference>
<dbReference type="GO" id="GO:0008843">
    <property type="term" value="F:endochitinase activity"/>
    <property type="evidence" value="ECO:0007669"/>
    <property type="project" value="UniProtKB-EC"/>
</dbReference>
<dbReference type="Pfam" id="PF00704">
    <property type="entry name" value="Glyco_hydro_18"/>
    <property type="match status" value="1"/>
</dbReference>
<evidence type="ECO:0000259" key="16">
    <source>
        <dbReference type="PROSITE" id="PS51910"/>
    </source>
</evidence>
<dbReference type="Proteomes" id="UP000075243">
    <property type="component" value="Chromosome 1"/>
</dbReference>
<dbReference type="GO" id="GO:0005576">
    <property type="term" value="C:extracellular region"/>
    <property type="evidence" value="ECO:0007669"/>
    <property type="project" value="UniProtKB-SubCell"/>
</dbReference>
<dbReference type="InterPro" id="IPR045321">
    <property type="entry name" value="Cts1-like"/>
</dbReference>
<evidence type="ECO:0000256" key="10">
    <source>
        <dbReference type="ARBA" id="ARBA00023277"/>
    </source>
</evidence>
<dbReference type="AlphaFoldDB" id="A0A151UD21"/>
<comment type="catalytic activity">
    <reaction evidence="1">
        <text>Random endo-hydrolysis of N-acetyl-beta-D-glucosaminide (1-&gt;4)-beta-linkages in chitin and chitodextrins.</text>
        <dbReference type="EC" id="3.2.1.14"/>
    </reaction>
</comment>
<evidence type="ECO:0000256" key="12">
    <source>
        <dbReference type="ARBA" id="ARBA00023326"/>
    </source>
</evidence>
<dbReference type="GO" id="GO:0006032">
    <property type="term" value="P:chitin catabolic process"/>
    <property type="evidence" value="ECO:0007669"/>
    <property type="project" value="UniProtKB-KW"/>
</dbReference>
<keyword evidence="6 15" id="KW-0732">Signal</keyword>
<dbReference type="InterPro" id="IPR001223">
    <property type="entry name" value="Glyco_hydro18_cat"/>
</dbReference>
<dbReference type="PANTHER" id="PTHR45708">
    <property type="entry name" value="ENDOCHITINASE"/>
    <property type="match status" value="1"/>
</dbReference>
<dbReference type="STRING" id="3821.A0A151UD21"/>
<keyword evidence="8" id="KW-0146">Chitin degradation</keyword>
<evidence type="ECO:0000256" key="4">
    <source>
        <dbReference type="ARBA" id="ARBA00012729"/>
    </source>
</evidence>
<proteinExistence type="inferred from homology"/>
<evidence type="ECO:0000256" key="3">
    <source>
        <dbReference type="ARBA" id="ARBA00009121"/>
    </source>
</evidence>
<keyword evidence="5" id="KW-0964">Secreted</keyword>
<evidence type="ECO:0000256" key="13">
    <source>
        <dbReference type="ARBA" id="ARBA00073139"/>
    </source>
</evidence>
<dbReference type="PROSITE" id="PS01095">
    <property type="entry name" value="GH18_1"/>
    <property type="match status" value="1"/>
</dbReference>
<evidence type="ECO:0000256" key="9">
    <source>
        <dbReference type="ARBA" id="ARBA00023157"/>
    </source>
</evidence>
<dbReference type="InterPro" id="IPR050542">
    <property type="entry name" value="Glycosyl_Hydrlase18_Chitinase"/>
</dbReference>
<evidence type="ECO:0000256" key="7">
    <source>
        <dbReference type="ARBA" id="ARBA00022801"/>
    </source>
</evidence>
<evidence type="ECO:0000256" key="14">
    <source>
        <dbReference type="RuleBase" id="RU000489"/>
    </source>
</evidence>
<dbReference type="CDD" id="cd02877">
    <property type="entry name" value="GH18_hevamine_XipI_class_III"/>
    <property type="match status" value="1"/>
</dbReference>
<evidence type="ECO:0000256" key="2">
    <source>
        <dbReference type="ARBA" id="ARBA00004239"/>
    </source>
</evidence>
<evidence type="ECO:0000256" key="6">
    <source>
        <dbReference type="ARBA" id="ARBA00022729"/>
    </source>
</evidence>
<feature type="domain" description="GH18" evidence="16">
    <location>
        <begin position="27"/>
        <end position="258"/>
    </location>
</feature>